<proteinExistence type="predicted"/>
<dbReference type="Proteomes" id="UP000669179">
    <property type="component" value="Unassembled WGS sequence"/>
</dbReference>
<feature type="compositionally biased region" description="Low complexity" evidence="1">
    <location>
        <begin position="1"/>
        <end position="10"/>
    </location>
</feature>
<protein>
    <recommendedName>
        <fullName evidence="4">Major capsid protein</fullName>
    </recommendedName>
</protein>
<comment type="caution">
    <text evidence="2">The sequence shown here is derived from an EMBL/GenBank/DDBJ whole genome shotgun (WGS) entry which is preliminary data.</text>
</comment>
<dbReference type="Gene3D" id="3.30.2320.10">
    <property type="entry name" value="hypothetical protein PF0899 domain"/>
    <property type="match status" value="1"/>
</dbReference>
<evidence type="ECO:0000313" key="2">
    <source>
        <dbReference type="EMBL" id="MBO2449751.1"/>
    </source>
</evidence>
<dbReference type="AlphaFoldDB" id="A0A939T2J9"/>
<keyword evidence="3" id="KW-1185">Reference proteome</keyword>
<dbReference type="SUPFAM" id="SSF56563">
    <property type="entry name" value="Major capsid protein gp5"/>
    <property type="match status" value="1"/>
</dbReference>
<organism evidence="2 3">
    <name type="scientific">Actinomadura barringtoniae</name>
    <dbReference type="NCBI Taxonomy" id="1427535"/>
    <lineage>
        <taxon>Bacteria</taxon>
        <taxon>Bacillati</taxon>
        <taxon>Actinomycetota</taxon>
        <taxon>Actinomycetes</taxon>
        <taxon>Streptosporangiales</taxon>
        <taxon>Thermomonosporaceae</taxon>
        <taxon>Actinomadura</taxon>
    </lineage>
</organism>
<gene>
    <name evidence="2" type="ORF">J4573_21805</name>
</gene>
<dbReference type="Gene3D" id="3.30.2400.10">
    <property type="entry name" value="Major capsid protein gp5"/>
    <property type="match status" value="1"/>
</dbReference>
<dbReference type="RefSeq" id="WP_208257617.1">
    <property type="nucleotide sequence ID" value="NZ_JAGEOJ010000008.1"/>
</dbReference>
<evidence type="ECO:0008006" key="4">
    <source>
        <dbReference type="Google" id="ProtNLM"/>
    </source>
</evidence>
<accession>A0A939T2J9</accession>
<name>A0A939T2J9_9ACTN</name>
<feature type="compositionally biased region" description="Gly residues" evidence="1">
    <location>
        <begin position="266"/>
        <end position="280"/>
    </location>
</feature>
<feature type="region of interest" description="Disordered" evidence="1">
    <location>
        <begin position="263"/>
        <end position="286"/>
    </location>
</feature>
<evidence type="ECO:0000313" key="3">
    <source>
        <dbReference type="Proteomes" id="UP000669179"/>
    </source>
</evidence>
<dbReference type="NCBIfam" id="NF041188">
    <property type="entry name" value="encap_f3"/>
    <property type="match status" value="1"/>
</dbReference>
<evidence type="ECO:0000256" key="1">
    <source>
        <dbReference type="SAM" id="MobiDB-lite"/>
    </source>
</evidence>
<sequence length="316" mass="32959">MSAPAVAPAAAVPPPLQGEVPSPGRELVRALAEAPDGSAEVALDLPVTLTTTFPFFATRPRYTVRHLLGTRPVEDGADRATYVIEPVRADTPAESGTSYDASPEAAFEPVLAEARLTDVRVTVPLPAGLVERPDLLAAHIDRRVVVRLCTAENEMLLHGSADGAVPGLLKARGLRTARGRGRIADDVAWAAAMVEETGGSCDGIVVHPDVYWALALDGRLAHLNAAGVRVSRTRMIARHQALFADFRAVATLLDPASSRLVLRRGGSNGNGNGNGNGSSGSSGSRGADVVEASCRVGLAVHLPQHLVLVDLGEAPQ</sequence>
<reference evidence="2" key="1">
    <citation type="submission" date="2021-03" db="EMBL/GenBank/DDBJ databases">
        <authorList>
            <person name="Kanchanasin P."/>
            <person name="Saeng-In P."/>
            <person name="Phongsopitanun W."/>
            <person name="Yuki M."/>
            <person name="Kudo T."/>
            <person name="Ohkuma M."/>
            <person name="Tanasupawat S."/>
        </authorList>
    </citation>
    <scope>NUCLEOTIDE SEQUENCE</scope>
    <source>
        <strain evidence="2">GKU 128</strain>
    </source>
</reference>
<dbReference type="EMBL" id="JAGEOJ010000008">
    <property type="protein sequence ID" value="MBO2449751.1"/>
    <property type="molecule type" value="Genomic_DNA"/>
</dbReference>
<feature type="region of interest" description="Disordered" evidence="1">
    <location>
        <begin position="1"/>
        <end position="22"/>
    </location>
</feature>